<feature type="region of interest" description="Disordered" evidence="1">
    <location>
        <begin position="1"/>
        <end position="22"/>
    </location>
</feature>
<sequence length="147" mass="16866">MNAGDFAKGAKNQLKKSSDEVVQKVRRVSKRLKYLGSTPGKASRTGREVIDRMRREGKIRKIAGEDQLIWTNPRTGKPEMYPLKDTDMGHYPVDAVTYWNTTGIKHGPKSQEVRDWMLDPKNYELQPSWYNRSEGAKLGARYNDPKP</sequence>
<protein>
    <submittedName>
        <fullName evidence="2">Uncharacterized protein</fullName>
    </submittedName>
</protein>
<dbReference type="AlphaFoldDB" id="A0A1Q2CT40"/>
<dbReference type="EMBL" id="CP019606">
    <property type="protein sequence ID" value="AQP49291.1"/>
    <property type="molecule type" value="Genomic_DNA"/>
</dbReference>
<organism evidence="2 3">
    <name type="scientific">Tessaracoccus aquimaris</name>
    <dbReference type="NCBI Taxonomy" id="1332264"/>
    <lineage>
        <taxon>Bacteria</taxon>
        <taxon>Bacillati</taxon>
        <taxon>Actinomycetota</taxon>
        <taxon>Actinomycetes</taxon>
        <taxon>Propionibacteriales</taxon>
        <taxon>Propionibacteriaceae</taxon>
        <taxon>Tessaracoccus</taxon>
    </lineage>
</organism>
<evidence type="ECO:0000313" key="3">
    <source>
        <dbReference type="Proteomes" id="UP000188145"/>
    </source>
</evidence>
<proteinExistence type="predicted"/>
<dbReference type="STRING" id="1332264.BW730_09310"/>
<name>A0A1Q2CT40_9ACTN</name>
<accession>A0A1Q2CT40</accession>
<evidence type="ECO:0000256" key="1">
    <source>
        <dbReference type="SAM" id="MobiDB-lite"/>
    </source>
</evidence>
<reference evidence="3" key="1">
    <citation type="submission" date="2017-02" db="EMBL/GenBank/DDBJ databases">
        <title>Tessaracoccus aquaemaris sp. nov., isolated from the intestine of a Korean rockfish, Sebastes schlegelii, in a marine aquaculture pond.</title>
        <authorList>
            <person name="Tak E.J."/>
            <person name="Bae J.-W."/>
        </authorList>
    </citation>
    <scope>NUCLEOTIDE SEQUENCE [LARGE SCALE GENOMIC DNA]</scope>
    <source>
        <strain evidence="3">NSG39</strain>
    </source>
</reference>
<keyword evidence="3" id="KW-1185">Reference proteome</keyword>
<gene>
    <name evidence="2" type="ORF">BW730_09310</name>
</gene>
<dbReference type="Proteomes" id="UP000188145">
    <property type="component" value="Chromosome"/>
</dbReference>
<dbReference type="KEGG" id="tes:BW730_09310"/>
<evidence type="ECO:0000313" key="2">
    <source>
        <dbReference type="EMBL" id="AQP49291.1"/>
    </source>
</evidence>